<organism evidence="3 4">
    <name type="scientific">Tamaricihabitans halophyticus</name>
    <dbReference type="NCBI Taxonomy" id="1262583"/>
    <lineage>
        <taxon>Bacteria</taxon>
        <taxon>Bacillati</taxon>
        <taxon>Actinomycetota</taxon>
        <taxon>Actinomycetes</taxon>
        <taxon>Pseudonocardiales</taxon>
        <taxon>Pseudonocardiaceae</taxon>
        <taxon>Tamaricihabitans</taxon>
    </lineage>
</organism>
<keyword evidence="1 3" id="KW-0378">Hydrolase</keyword>
<dbReference type="PANTHER" id="PTHR21340:SF7">
    <property type="entry name" value="NUDIX HYDROLASE DOMAIN-CONTAINING PROTEIN"/>
    <property type="match status" value="1"/>
</dbReference>
<name>A0A4R2QSM2_9PSEU</name>
<dbReference type="Pfam" id="PF00293">
    <property type="entry name" value="NUDIX"/>
    <property type="match status" value="1"/>
</dbReference>
<dbReference type="InterPro" id="IPR020084">
    <property type="entry name" value="NUDIX_hydrolase_CS"/>
</dbReference>
<evidence type="ECO:0000313" key="4">
    <source>
        <dbReference type="Proteomes" id="UP000294911"/>
    </source>
</evidence>
<dbReference type="InterPro" id="IPR000086">
    <property type="entry name" value="NUDIX_hydrolase_dom"/>
</dbReference>
<evidence type="ECO:0000313" key="3">
    <source>
        <dbReference type="EMBL" id="TCP50051.1"/>
    </source>
</evidence>
<dbReference type="PROSITE" id="PS51462">
    <property type="entry name" value="NUDIX"/>
    <property type="match status" value="1"/>
</dbReference>
<accession>A0A4R2QSM2</accession>
<dbReference type="Gene3D" id="3.90.79.10">
    <property type="entry name" value="Nucleoside Triphosphate Pyrophosphohydrolase"/>
    <property type="match status" value="1"/>
</dbReference>
<evidence type="ECO:0000259" key="2">
    <source>
        <dbReference type="PROSITE" id="PS51462"/>
    </source>
</evidence>
<dbReference type="EMBL" id="SLXQ01000008">
    <property type="protein sequence ID" value="TCP50051.1"/>
    <property type="molecule type" value="Genomic_DNA"/>
</dbReference>
<feature type="domain" description="Nudix hydrolase" evidence="2">
    <location>
        <begin position="2"/>
        <end position="151"/>
    </location>
</feature>
<reference evidence="3 4" key="1">
    <citation type="submission" date="2019-03" db="EMBL/GenBank/DDBJ databases">
        <title>Genomic Encyclopedia of Type Strains, Phase IV (KMG-IV): sequencing the most valuable type-strain genomes for metagenomic binning, comparative biology and taxonomic classification.</title>
        <authorList>
            <person name="Goeker M."/>
        </authorList>
    </citation>
    <scope>NUCLEOTIDE SEQUENCE [LARGE SCALE GENOMIC DNA]</scope>
    <source>
        <strain evidence="3 4">DSM 45765</strain>
    </source>
</reference>
<keyword evidence="4" id="KW-1185">Reference proteome</keyword>
<gene>
    <name evidence="3" type="ORF">EV191_108138</name>
</gene>
<evidence type="ECO:0000256" key="1">
    <source>
        <dbReference type="ARBA" id="ARBA00022801"/>
    </source>
</evidence>
<sequence>MVARRSAGVLVFRERSGETQVLLGHMGGPFWAHQDDGAWSIPKGEYEDDESAWDAARREFTEELGLPVPVGEFLELGTIRQPGGKLVTIWAVRGDLDPATVEPGTFELEWPPRSGRFEEFPELDRVEWFSLDAARPKLVRGQPEFLARLAERLAA</sequence>
<dbReference type="RefSeq" id="WP_132878364.1">
    <property type="nucleotide sequence ID" value="NZ_SLXQ01000008.1"/>
</dbReference>
<dbReference type="AlphaFoldDB" id="A0A4R2QSM2"/>
<dbReference type="InterPro" id="IPR015797">
    <property type="entry name" value="NUDIX_hydrolase-like_dom_sf"/>
</dbReference>
<dbReference type="GO" id="GO:0006167">
    <property type="term" value="P:AMP biosynthetic process"/>
    <property type="evidence" value="ECO:0007669"/>
    <property type="project" value="TreeGrafter"/>
</dbReference>
<dbReference type="OrthoDB" id="954553at2"/>
<dbReference type="PANTHER" id="PTHR21340">
    <property type="entry name" value="DIADENOSINE 5,5-P1,P4-TETRAPHOSPHATE PYROPHOSPHOHYDROLASE MUTT"/>
    <property type="match status" value="1"/>
</dbReference>
<dbReference type="SUPFAM" id="SSF55811">
    <property type="entry name" value="Nudix"/>
    <property type="match status" value="1"/>
</dbReference>
<proteinExistence type="predicted"/>
<dbReference type="CDD" id="cd04662">
    <property type="entry name" value="NUDIX_Hydrolase"/>
    <property type="match status" value="1"/>
</dbReference>
<dbReference type="GO" id="GO:0006754">
    <property type="term" value="P:ATP biosynthetic process"/>
    <property type="evidence" value="ECO:0007669"/>
    <property type="project" value="TreeGrafter"/>
</dbReference>
<dbReference type="InterPro" id="IPR051325">
    <property type="entry name" value="Nudix_hydrolase_domain"/>
</dbReference>
<protein>
    <submittedName>
        <fullName evidence="3">Putative NUDIX family NTP pyrophosphohydrolase</fullName>
    </submittedName>
</protein>
<dbReference type="Proteomes" id="UP000294911">
    <property type="component" value="Unassembled WGS sequence"/>
</dbReference>
<dbReference type="GO" id="GO:0004081">
    <property type="term" value="F:bis(5'-nucleosyl)-tetraphosphatase (asymmetrical) activity"/>
    <property type="evidence" value="ECO:0007669"/>
    <property type="project" value="TreeGrafter"/>
</dbReference>
<dbReference type="PROSITE" id="PS00893">
    <property type="entry name" value="NUDIX_BOX"/>
    <property type="match status" value="1"/>
</dbReference>
<comment type="caution">
    <text evidence="3">The sequence shown here is derived from an EMBL/GenBank/DDBJ whole genome shotgun (WGS) entry which is preliminary data.</text>
</comment>